<sequence>MPDSAPNQLSYTRVGFRVLFVVLGSGRVRVVAGGVVSESESEIDNCIYDGLIKVVLSAIAMIHGDLAAANHLYQQHKTAIFIYLVAKICYEIAKKAPRPNTLTTILFHASGVIAFEALLWLIISGQFLRFFIINVPISLVTFFCYYHSIHELVTMCYGEIFGFTEQQDSVED</sequence>
<dbReference type="Proteomes" id="UP001341840">
    <property type="component" value="Unassembled WGS sequence"/>
</dbReference>
<evidence type="ECO:0000256" key="1">
    <source>
        <dbReference type="SAM" id="Phobius"/>
    </source>
</evidence>
<evidence type="ECO:0000313" key="2">
    <source>
        <dbReference type="EMBL" id="MED6204593.1"/>
    </source>
</evidence>
<keyword evidence="3" id="KW-1185">Reference proteome</keyword>
<organism evidence="2 3">
    <name type="scientific">Stylosanthes scabra</name>
    <dbReference type="NCBI Taxonomy" id="79078"/>
    <lineage>
        <taxon>Eukaryota</taxon>
        <taxon>Viridiplantae</taxon>
        <taxon>Streptophyta</taxon>
        <taxon>Embryophyta</taxon>
        <taxon>Tracheophyta</taxon>
        <taxon>Spermatophyta</taxon>
        <taxon>Magnoliopsida</taxon>
        <taxon>eudicotyledons</taxon>
        <taxon>Gunneridae</taxon>
        <taxon>Pentapetalae</taxon>
        <taxon>rosids</taxon>
        <taxon>fabids</taxon>
        <taxon>Fabales</taxon>
        <taxon>Fabaceae</taxon>
        <taxon>Papilionoideae</taxon>
        <taxon>50 kb inversion clade</taxon>
        <taxon>dalbergioids sensu lato</taxon>
        <taxon>Dalbergieae</taxon>
        <taxon>Pterocarpus clade</taxon>
        <taxon>Stylosanthes</taxon>
    </lineage>
</organism>
<accession>A0ABU6Y7A4</accession>
<keyword evidence="1" id="KW-1133">Transmembrane helix</keyword>
<keyword evidence="1" id="KW-0812">Transmembrane</keyword>
<comment type="caution">
    <text evidence="2">The sequence shown here is derived from an EMBL/GenBank/DDBJ whole genome shotgun (WGS) entry which is preliminary data.</text>
</comment>
<name>A0ABU6Y7A4_9FABA</name>
<gene>
    <name evidence="2" type="ORF">PIB30_010447</name>
</gene>
<dbReference type="EMBL" id="JASCZI010241680">
    <property type="protein sequence ID" value="MED6204593.1"/>
    <property type="molecule type" value="Genomic_DNA"/>
</dbReference>
<reference evidence="2 3" key="1">
    <citation type="journal article" date="2023" name="Plants (Basel)">
        <title>Bridging the Gap: Combining Genomics and Transcriptomics Approaches to Understand Stylosanthes scabra, an Orphan Legume from the Brazilian Caatinga.</title>
        <authorList>
            <person name="Ferreira-Neto J.R.C."/>
            <person name="da Silva M.D."/>
            <person name="Binneck E."/>
            <person name="de Melo N.F."/>
            <person name="da Silva R.H."/>
            <person name="de Melo A.L.T.M."/>
            <person name="Pandolfi V."/>
            <person name="Bustamante F.O."/>
            <person name="Brasileiro-Vidal A.C."/>
            <person name="Benko-Iseppon A.M."/>
        </authorList>
    </citation>
    <scope>NUCLEOTIDE SEQUENCE [LARGE SCALE GENOMIC DNA]</scope>
    <source>
        <tissue evidence="2">Leaves</tissue>
    </source>
</reference>
<proteinExistence type="predicted"/>
<feature type="transmembrane region" description="Helical" evidence="1">
    <location>
        <begin position="102"/>
        <end position="122"/>
    </location>
</feature>
<evidence type="ECO:0000313" key="3">
    <source>
        <dbReference type="Proteomes" id="UP001341840"/>
    </source>
</evidence>
<protein>
    <submittedName>
        <fullName evidence="2">Uncharacterized protein</fullName>
    </submittedName>
</protein>
<keyword evidence="1" id="KW-0472">Membrane</keyword>
<feature type="transmembrane region" description="Helical" evidence="1">
    <location>
        <begin position="128"/>
        <end position="146"/>
    </location>
</feature>